<name>A0A0D8ZPQ2_9CYAN</name>
<accession>A0A0D8ZPQ2</accession>
<sequence>MQLIKITEKIKHEIQSLNQTEKTYLIKSFIFLINNIEPILGLSEPLLLIIDNQVLNDLNHINTNQFDCKNRLRYVRLISVFMLFNYLVKYAGKHIKIILTPAIFLEFNQRSIPKTSDEFNIVLNKYLSLVEKFECETLSLSINNFKDARQKLKTIQYDEQKILNIINKLKFKRMTFELFDKMDWRDENNKKVKCELFKPPFLLAYQVASKQKIRLKYFDRSVVNHVIASHLEPKVYSDSALTNLVQQKLKGFRSESISRTASVSKIVKGQLKGLADIEILQLCNIESQFKYNLDYTFFAVTFDKKLSELLHERTRLSIHSEALSIQDNRETRKAKIDVAQEKQLKALNELALFYQHLETVVC</sequence>
<dbReference type="RefSeq" id="WP_045056059.1">
    <property type="nucleotide sequence ID" value="NZ_CAWMDP010000012.1"/>
</dbReference>
<dbReference type="EMBL" id="JYON01000022">
    <property type="protein sequence ID" value="KJH70494.1"/>
    <property type="molecule type" value="Genomic_DNA"/>
</dbReference>
<dbReference type="AlphaFoldDB" id="A0A0D8ZPQ2"/>
<organism evidence="1 2">
    <name type="scientific">Aliterella atlantica CENA595</name>
    <dbReference type="NCBI Taxonomy" id="1618023"/>
    <lineage>
        <taxon>Bacteria</taxon>
        <taxon>Bacillati</taxon>
        <taxon>Cyanobacteriota</taxon>
        <taxon>Cyanophyceae</taxon>
        <taxon>Chroococcidiopsidales</taxon>
        <taxon>Aliterellaceae</taxon>
        <taxon>Aliterella</taxon>
    </lineage>
</organism>
<comment type="caution">
    <text evidence="1">The sequence shown here is derived from an EMBL/GenBank/DDBJ whole genome shotgun (WGS) entry which is preliminary data.</text>
</comment>
<evidence type="ECO:0000313" key="2">
    <source>
        <dbReference type="Proteomes" id="UP000032452"/>
    </source>
</evidence>
<protein>
    <submittedName>
        <fullName evidence="1">Uncharacterized protein</fullName>
    </submittedName>
</protein>
<dbReference type="OrthoDB" id="9180172at2"/>
<gene>
    <name evidence="1" type="ORF">UH38_17930</name>
</gene>
<keyword evidence="2" id="KW-1185">Reference proteome</keyword>
<evidence type="ECO:0000313" key="1">
    <source>
        <dbReference type="EMBL" id="KJH70494.1"/>
    </source>
</evidence>
<reference evidence="1 2" key="1">
    <citation type="submission" date="2015-02" db="EMBL/GenBank/DDBJ databases">
        <title>Draft genome of a novel marine cyanobacterium (Chroococcales) isolated from South Atlantic Ocean.</title>
        <authorList>
            <person name="Rigonato J."/>
            <person name="Alvarenga D.O."/>
            <person name="Branco L.H."/>
            <person name="Varani A.M."/>
            <person name="Brandini F.P."/>
            <person name="Fiore M.F."/>
        </authorList>
    </citation>
    <scope>NUCLEOTIDE SEQUENCE [LARGE SCALE GENOMIC DNA]</scope>
    <source>
        <strain evidence="1 2">CENA595</strain>
    </source>
</reference>
<proteinExistence type="predicted"/>
<dbReference type="Proteomes" id="UP000032452">
    <property type="component" value="Unassembled WGS sequence"/>
</dbReference>